<dbReference type="Pfam" id="PF00326">
    <property type="entry name" value="Peptidase_S9"/>
    <property type="match status" value="1"/>
</dbReference>
<dbReference type="FunFam" id="3.40.50.1820:FF:000005">
    <property type="entry name" value="Prolyl endopeptidase"/>
    <property type="match status" value="1"/>
</dbReference>
<evidence type="ECO:0000259" key="7">
    <source>
        <dbReference type="Pfam" id="PF02897"/>
    </source>
</evidence>
<dbReference type="EMBL" id="PDEM01000009">
    <property type="protein sequence ID" value="PHZ86272.1"/>
    <property type="molecule type" value="Genomic_DNA"/>
</dbReference>
<dbReference type="PANTHER" id="PTHR11757:SF19">
    <property type="entry name" value="PROLYL ENDOPEPTIDASE-LIKE"/>
    <property type="match status" value="1"/>
</dbReference>
<dbReference type="Pfam" id="PF02897">
    <property type="entry name" value="Peptidase_S9_N"/>
    <property type="match status" value="1"/>
</dbReference>
<dbReference type="InterPro" id="IPR002471">
    <property type="entry name" value="Pept_S9_AS"/>
</dbReference>
<name>A0A2G4YV89_9PROT</name>
<evidence type="ECO:0000256" key="3">
    <source>
        <dbReference type="ARBA" id="ARBA00022801"/>
    </source>
</evidence>
<protein>
    <submittedName>
        <fullName evidence="8">Oligopeptidase B</fullName>
        <ecNumber evidence="8">3.4.21.83</ecNumber>
    </submittedName>
</protein>
<reference evidence="8 9" key="1">
    <citation type="submission" date="2017-10" db="EMBL/GenBank/DDBJ databases">
        <title>Frigbacter circumglobatus gen. nov. sp. nov., isolated from sediment cultured in situ.</title>
        <authorList>
            <person name="Zhao Z."/>
        </authorList>
    </citation>
    <scope>NUCLEOTIDE SEQUENCE [LARGE SCALE GENOMIC DNA]</scope>
    <source>
        <strain evidence="8 9">ZYL</strain>
    </source>
</reference>
<dbReference type="AlphaFoldDB" id="A0A2G4YV89"/>
<dbReference type="PROSITE" id="PS00708">
    <property type="entry name" value="PRO_ENDOPEP_SER"/>
    <property type="match status" value="1"/>
</dbReference>
<evidence type="ECO:0000259" key="6">
    <source>
        <dbReference type="Pfam" id="PF00326"/>
    </source>
</evidence>
<organism evidence="8 9">
    <name type="scientific">Paremcibacter congregatus</name>
    <dbReference type="NCBI Taxonomy" id="2043170"/>
    <lineage>
        <taxon>Bacteria</taxon>
        <taxon>Pseudomonadati</taxon>
        <taxon>Pseudomonadota</taxon>
        <taxon>Alphaproteobacteria</taxon>
        <taxon>Emcibacterales</taxon>
        <taxon>Emcibacteraceae</taxon>
        <taxon>Paremcibacter</taxon>
    </lineage>
</organism>
<dbReference type="EC" id="3.4.21.83" evidence="8"/>
<feature type="region of interest" description="Disordered" evidence="5">
    <location>
        <begin position="33"/>
        <end position="56"/>
    </location>
</feature>
<evidence type="ECO:0000256" key="1">
    <source>
        <dbReference type="ARBA" id="ARBA00005228"/>
    </source>
</evidence>
<dbReference type="Gene3D" id="3.40.50.1820">
    <property type="entry name" value="alpha/beta hydrolase"/>
    <property type="match status" value="1"/>
</dbReference>
<dbReference type="GO" id="GO:0006508">
    <property type="term" value="P:proteolysis"/>
    <property type="evidence" value="ECO:0007669"/>
    <property type="project" value="UniProtKB-KW"/>
</dbReference>
<sequence>MEKHLKLGKKNVYSGKIALLLAVGLGLTLTGCGEGGSDQNTKTPRKETQNTMNSETVQPPVAKKIPHTMEIHGDVRTDNYYWMRDDERKAPEVLAYLNAENSYTTAKMKHTEAFQEKLFDEMTGRLKKDDSSVPYQKNGYWYYSNFSGDQEYPVYARRTGSMDGEEQVILDANKLAEGHEFFSLGGMAVSSDTTLLGYATDVLSRRLYKIEFKNLGTGEKLADILVDTTGTIVWANDNKTVFYIRKDPQTLLGYQVFRHKLGTDQADDVLVYEEKDTTFYTGLGKTRDDSVIYIYHSHTSKKGASVIDANKPDSAFKLFHPIEDGHEYSFAKLGNEYYIRTNWQAKNFRLMKVDATQTTDKSKWRDVVPHRNGVFLSDFELFTNHLVVREKEEGLTRLRVMDLAGGKDRDLAFDDPAFSASIGYNPEIDTDKMRVNYSSLTTPSTVYEYDLKDGSRAILKQDEVLGDFNPANYASERLFIEARDGTKVPVSLVYRKELFKQDGVNPLYQYAYGSYGHTIEPRFDSSRLTLLDRGFVYAIAHIRGGQMLGRGWYEDGKLYNKMNTFTDFIDATKGLVAQKYGAKDKIFAVGGSAGGLLMGAVVNMAPELYRGVGAHVPFVDVLTTMLDTSIPLTTNEYDEWGNPNETDYYEYMKTYSPYDNVTRQDYPNMLVTTGLHDSQVQYFEPAKWVAKLRDYKTDNNRLLFHVNMEAGHGGASGRYKRYKDKALEFAFFFDLLGIME</sequence>
<dbReference type="PANTHER" id="PTHR11757">
    <property type="entry name" value="PROTEASE FAMILY S9A OLIGOPEPTIDASE"/>
    <property type="match status" value="1"/>
</dbReference>
<dbReference type="Gene3D" id="2.130.10.120">
    <property type="entry name" value="Prolyl oligopeptidase, N-terminal domain"/>
    <property type="match status" value="1"/>
</dbReference>
<dbReference type="InterPro" id="IPR029058">
    <property type="entry name" value="AB_hydrolase_fold"/>
</dbReference>
<evidence type="ECO:0000256" key="4">
    <source>
        <dbReference type="ARBA" id="ARBA00022825"/>
    </source>
</evidence>
<keyword evidence="9" id="KW-1185">Reference proteome</keyword>
<dbReference type="Proteomes" id="UP000229730">
    <property type="component" value="Unassembled WGS sequence"/>
</dbReference>
<dbReference type="RefSeq" id="WP_099471856.1">
    <property type="nucleotide sequence ID" value="NZ_CP041025.1"/>
</dbReference>
<dbReference type="InParanoid" id="A0A2G4YV89"/>
<dbReference type="InterPro" id="IPR023302">
    <property type="entry name" value="Pept_S9A_N"/>
</dbReference>
<proteinExistence type="inferred from homology"/>
<keyword evidence="2" id="KW-0645">Protease</keyword>
<keyword evidence="4" id="KW-0720">Serine protease</keyword>
<dbReference type="InterPro" id="IPR051543">
    <property type="entry name" value="Serine_Peptidase_S9A"/>
</dbReference>
<gene>
    <name evidence="8" type="ORF">CRD36_06295</name>
</gene>
<dbReference type="OrthoDB" id="9801421at2"/>
<evidence type="ECO:0000313" key="8">
    <source>
        <dbReference type="EMBL" id="PHZ86272.1"/>
    </source>
</evidence>
<dbReference type="GO" id="GO:0004252">
    <property type="term" value="F:serine-type endopeptidase activity"/>
    <property type="evidence" value="ECO:0007669"/>
    <property type="project" value="UniProtKB-EC"/>
</dbReference>
<accession>A0A2G4YV89</accession>
<dbReference type="SUPFAM" id="SSF50993">
    <property type="entry name" value="Peptidase/esterase 'gauge' domain"/>
    <property type="match status" value="1"/>
</dbReference>
<dbReference type="PRINTS" id="PR00862">
    <property type="entry name" value="PROLIGOPTASE"/>
</dbReference>
<dbReference type="FunCoup" id="A0A2G4YV89">
    <property type="interactions" value="446"/>
</dbReference>
<keyword evidence="3 8" id="KW-0378">Hydrolase</keyword>
<evidence type="ECO:0000256" key="2">
    <source>
        <dbReference type="ARBA" id="ARBA00022670"/>
    </source>
</evidence>
<comment type="similarity">
    <text evidence="1">Belongs to the peptidase S9A family.</text>
</comment>
<dbReference type="InterPro" id="IPR002470">
    <property type="entry name" value="Peptidase_S9A"/>
</dbReference>
<feature type="domain" description="Peptidase S9A N-terminal" evidence="7">
    <location>
        <begin position="60"/>
        <end position="461"/>
    </location>
</feature>
<dbReference type="PROSITE" id="PS51257">
    <property type="entry name" value="PROKAR_LIPOPROTEIN"/>
    <property type="match status" value="1"/>
</dbReference>
<dbReference type="InterPro" id="IPR001375">
    <property type="entry name" value="Peptidase_S9_cat"/>
</dbReference>
<evidence type="ECO:0000256" key="5">
    <source>
        <dbReference type="SAM" id="MobiDB-lite"/>
    </source>
</evidence>
<feature type="domain" description="Peptidase S9 prolyl oligopeptidase catalytic" evidence="6">
    <location>
        <begin position="522"/>
        <end position="737"/>
    </location>
</feature>
<evidence type="ECO:0000313" key="9">
    <source>
        <dbReference type="Proteomes" id="UP000229730"/>
    </source>
</evidence>
<dbReference type="SUPFAM" id="SSF53474">
    <property type="entry name" value="alpha/beta-Hydrolases"/>
    <property type="match status" value="1"/>
</dbReference>
<comment type="caution">
    <text evidence="8">The sequence shown here is derived from an EMBL/GenBank/DDBJ whole genome shotgun (WGS) entry which is preliminary data.</text>
</comment>